<organism evidence="1 2">
    <name type="scientific">Pyropia yezoensis</name>
    <name type="common">Susabi-nori</name>
    <name type="synonym">Porphyra yezoensis</name>
    <dbReference type="NCBI Taxonomy" id="2788"/>
    <lineage>
        <taxon>Eukaryota</taxon>
        <taxon>Rhodophyta</taxon>
        <taxon>Bangiophyceae</taxon>
        <taxon>Bangiales</taxon>
        <taxon>Bangiaceae</taxon>
        <taxon>Pyropia</taxon>
    </lineage>
</organism>
<evidence type="ECO:0000313" key="1">
    <source>
        <dbReference type="EMBL" id="KAK1864223.1"/>
    </source>
</evidence>
<name>A0ACC3C2Y0_PYRYE</name>
<proteinExistence type="predicted"/>
<keyword evidence="2" id="KW-1185">Reference proteome</keyword>
<dbReference type="EMBL" id="CM020619">
    <property type="protein sequence ID" value="KAK1864223.1"/>
    <property type="molecule type" value="Genomic_DNA"/>
</dbReference>
<sequence>MTADSEIVDGRLLFAAFGCVINAARVRPPRRASTRKTTRPVCGDKTDVCSDASTSDRGANQPKEWGQMRGIQYESRRPTAPAGCCQLATAATAGAGGGIAAGAVAVVAAAAVMVAPARGYPPLAVAVVLVAAAAAAGTRKRVARAPCCCPPPASACPRPTNTVGERTWRKRLSPGSGTSPTTASAVGTARDTALMTDASRRPSRVTTYAVSPA</sequence>
<evidence type="ECO:0000313" key="2">
    <source>
        <dbReference type="Proteomes" id="UP000798662"/>
    </source>
</evidence>
<dbReference type="Proteomes" id="UP000798662">
    <property type="component" value="Chromosome 2"/>
</dbReference>
<gene>
    <name evidence="1" type="ORF">I4F81_006773</name>
</gene>
<accession>A0ACC3C2Y0</accession>
<comment type="caution">
    <text evidence="1">The sequence shown here is derived from an EMBL/GenBank/DDBJ whole genome shotgun (WGS) entry which is preliminary data.</text>
</comment>
<protein>
    <submittedName>
        <fullName evidence="1">Uncharacterized protein</fullName>
    </submittedName>
</protein>
<reference evidence="1" key="1">
    <citation type="submission" date="2019-11" db="EMBL/GenBank/DDBJ databases">
        <title>Nori genome reveals adaptations in red seaweeds to the harsh intertidal environment.</title>
        <authorList>
            <person name="Wang D."/>
            <person name="Mao Y."/>
        </authorList>
    </citation>
    <scope>NUCLEOTIDE SEQUENCE</scope>
    <source>
        <tissue evidence="1">Gametophyte</tissue>
    </source>
</reference>